<accession>A0ABC8URF5</accession>
<protein>
    <recommendedName>
        <fullName evidence="4">Secreted protein</fullName>
    </recommendedName>
</protein>
<evidence type="ECO:0000256" key="1">
    <source>
        <dbReference type="SAM" id="SignalP"/>
    </source>
</evidence>
<feature type="signal peptide" evidence="1">
    <location>
        <begin position="1"/>
        <end position="24"/>
    </location>
</feature>
<proteinExistence type="predicted"/>
<dbReference type="AlphaFoldDB" id="A0ABC8URF5"/>
<organism evidence="2 3">
    <name type="scientific">Ilex paraguariensis</name>
    <name type="common">yerba mate</name>
    <dbReference type="NCBI Taxonomy" id="185542"/>
    <lineage>
        <taxon>Eukaryota</taxon>
        <taxon>Viridiplantae</taxon>
        <taxon>Streptophyta</taxon>
        <taxon>Embryophyta</taxon>
        <taxon>Tracheophyta</taxon>
        <taxon>Spermatophyta</taxon>
        <taxon>Magnoliopsida</taxon>
        <taxon>eudicotyledons</taxon>
        <taxon>Gunneridae</taxon>
        <taxon>Pentapetalae</taxon>
        <taxon>asterids</taxon>
        <taxon>campanulids</taxon>
        <taxon>Aquifoliales</taxon>
        <taxon>Aquifoliaceae</taxon>
        <taxon>Ilex</taxon>
    </lineage>
</organism>
<evidence type="ECO:0008006" key="4">
    <source>
        <dbReference type="Google" id="ProtNLM"/>
    </source>
</evidence>
<evidence type="ECO:0000313" key="3">
    <source>
        <dbReference type="Proteomes" id="UP001642360"/>
    </source>
</evidence>
<evidence type="ECO:0000313" key="2">
    <source>
        <dbReference type="EMBL" id="CAK9183658.1"/>
    </source>
</evidence>
<gene>
    <name evidence="2" type="ORF">ILEXP_LOCUS53947</name>
</gene>
<keyword evidence="1" id="KW-0732">Signal</keyword>
<dbReference type="EMBL" id="CAUOFW020008724">
    <property type="protein sequence ID" value="CAK9183658.1"/>
    <property type="molecule type" value="Genomic_DNA"/>
</dbReference>
<dbReference type="Proteomes" id="UP001642360">
    <property type="component" value="Unassembled WGS sequence"/>
</dbReference>
<comment type="caution">
    <text evidence="2">The sequence shown here is derived from an EMBL/GenBank/DDBJ whole genome shotgun (WGS) entry which is preliminary data.</text>
</comment>
<name>A0ABC8URF5_9AQUA</name>
<keyword evidence="3" id="KW-1185">Reference proteome</keyword>
<feature type="chain" id="PRO_5044756232" description="Secreted protein" evidence="1">
    <location>
        <begin position="25"/>
        <end position="78"/>
    </location>
</feature>
<reference evidence="2 3" key="1">
    <citation type="submission" date="2024-02" db="EMBL/GenBank/DDBJ databases">
        <authorList>
            <person name="Vignale AGUSTIN F."/>
            <person name="Sosa J E."/>
            <person name="Modenutti C."/>
        </authorList>
    </citation>
    <scope>NUCLEOTIDE SEQUENCE [LARGE SCALE GENOMIC DNA]</scope>
</reference>
<sequence length="78" mass="9402">MPGRYHYLFLFCFCLGSRTNISLEQSKCNSNEPHNEYDKELFEACMRRFLYTRCHDSFEFLATLKCESVLEMKLRVIF</sequence>